<sequence>MESKARRQEGQSDGDFIVSTSWPFVLRHGIKGARLEVKLALSERGFQLLSHSNKHYSNSTWRVIHRGNPSLASCVIPRNAIFSNAPYKRPTSLLGDTVLSQYLANSYAYCVSRIVTPIMHLAVGENSQNLLQPAKPEARIPGRKSAEEEKAKVAEEDSLGGYTPHPPHLVGKYPQTFSRIFSRELFPRKESRPEAHRTVERGFNCEDDLWEEESLDVTPPQ</sequence>
<dbReference type="AlphaFoldDB" id="A0AAV6VCQ1"/>
<evidence type="ECO:0000313" key="2">
    <source>
        <dbReference type="EMBL" id="KAG8194550.1"/>
    </source>
</evidence>
<name>A0AAV6VCQ1_9ARAC</name>
<protein>
    <submittedName>
        <fullName evidence="2">Uncharacterized protein</fullName>
    </submittedName>
</protein>
<accession>A0AAV6VCQ1</accession>
<reference evidence="2 3" key="1">
    <citation type="journal article" date="2022" name="Nat. Ecol. Evol.">
        <title>A masculinizing supergene underlies an exaggerated male reproductive morph in a spider.</title>
        <authorList>
            <person name="Hendrickx F."/>
            <person name="De Corte Z."/>
            <person name="Sonet G."/>
            <person name="Van Belleghem S.M."/>
            <person name="Kostlbacher S."/>
            <person name="Vangestel C."/>
        </authorList>
    </citation>
    <scope>NUCLEOTIDE SEQUENCE [LARGE SCALE GENOMIC DNA]</scope>
    <source>
        <strain evidence="2">W744_W776</strain>
    </source>
</reference>
<gene>
    <name evidence="2" type="ORF">JTE90_013297</name>
</gene>
<dbReference type="EMBL" id="JAFNEN010000102">
    <property type="protein sequence ID" value="KAG8194550.1"/>
    <property type="molecule type" value="Genomic_DNA"/>
</dbReference>
<organism evidence="2 3">
    <name type="scientific">Oedothorax gibbosus</name>
    <dbReference type="NCBI Taxonomy" id="931172"/>
    <lineage>
        <taxon>Eukaryota</taxon>
        <taxon>Metazoa</taxon>
        <taxon>Ecdysozoa</taxon>
        <taxon>Arthropoda</taxon>
        <taxon>Chelicerata</taxon>
        <taxon>Arachnida</taxon>
        <taxon>Araneae</taxon>
        <taxon>Araneomorphae</taxon>
        <taxon>Entelegynae</taxon>
        <taxon>Araneoidea</taxon>
        <taxon>Linyphiidae</taxon>
        <taxon>Erigoninae</taxon>
        <taxon>Oedothorax</taxon>
    </lineage>
</organism>
<feature type="compositionally biased region" description="Basic and acidic residues" evidence="1">
    <location>
        <begin position="136"/>
        <end position="155"/>
    </location>
</feature>
<comment type="caution">
    <text evidence="2">The sequence shown here is derived from an EMBL/GenBank/DDBJ whole genome shotgun (WGS) entry which is preliminary data.</text>
</comment>
<evidence type="ECO:0000313" key="3">
    <source>
        <dbReference type="Proteomes" id="UP000827092"/>
    </source>
</evidence>
<evidence type="ECO:0000256" key="1">
    <source>
        <dbReference type="SAM" id="MobiDB-lite"/>
    </source>
</evidence>
<keyword evidence="3" id="KW-1185">Reference proteome</keyword>
<dbReference type="Proteomes" id="UP000827092">
    <property type="component" value="Unassembled WGS sequence"/>
</dbReference>
<feature type="region of interest" description="Disordered" evidence="1">
    <location>
        <begin position="136"/>
        <end position="171"/>
    </location>
</feature>
<proteinExistence type="predicted"/>